<feature type="transmembrane region" description="Helical" evidence="1">
    <location>
        <begin position="12"/>
        <end position="30"/>
    </location>
</feature>
<comment type="caution">
    <text evidence="2">The sequence shown here is derived from an EMBL/GenBank/DDBJ whole genome shotgun (WGS) entry which is preliminary data.</text>
</comment>
<keyword evidence="1" id="KW-1133">Transmembrane helix</keyword>
<sequence length="82" mass="8953">MDEHMKRYGIRAAVILIILVVAGISWQAGYQAGYAGGFEGGIDSAEEIHNAAKINTKCKTCLFNCNYAEKKYACLSDCDLIC</sequence>
<protein>
    <submittedName>
        <fullName evidence="2">Uncharacterized protein</fullName>
    </submittedName>
</protein>
<keyword evidence="1" id="KW-0812">Transmembrane</keyword>
<keyword evidence="1" id="KW-0472">Membrane</keyword>
<dbReference type="AlphaFoldDB" id="A0ABD4THI6"/>
<evidence type="ECO:0000256" key="1">
    <source>
        <dbReference type="SAM" id="Phobius"/>
    </source>
</evidence>
<accession>A0ABD4THI6</accession>
<dbReference type="RefSeq" id="WP_255331301.1">
    <property type="nucleotide sequence ID" value="NZ_VOTZ01000001.1"/>
</dbReference>
<evidence type="ECO:0000313" key="2">
    <source>
        <dbReference type="EMBL" id="MCQ1537398.1"/>
    </source>
</evidence>
<proteinExistence type="predicted"/>
<evidence type="ECO:0000313" key="3">
    <source>
        <dbReference type="Proteomes" id="UP001524383"/>
    </source>
</evidence>
<organism evidence="2 3">
    <name type="scientific">Methanocalculus taiwanensis</name>
    <dbReference type="NCBI Taxonomy" id="106207"/>
    <lineage>
        <taxon>Archaea</taxon>
        <taxon>Methanobacteriati</taxon>
        <taxon>Methanobacteriota</taxon>
        <taxon>Stenosarchaea group</taxon>
        <taxon>Methanomicrobia</taxon>
        <taxon>Methanomicrobiales</taxon>
        <taxon>Methanocalculaceae</taxon>
        <taxon>Methanocalculus</taxon>
    </lineage>
</organism>
<dbReference type="EMBL" id="VOTZ01000001">
    <property type="protein sequence ID" value="MCQ1537398.1"/>
    <property type="molecule type" value="Genomic_DNA"/>
</dbReference>
<name>A0ABD4THI6_9EURY</name>
<reference evidence="2 3" key="1">
    <citation type="submission" date="2019-08" db="EMBL/GenBank/DDBJ databases">
        <authorList>
            <person name="Chen S.-C."/>
            <person name="Lai M.-C."/>
            <person name="You Y.-T."/>
        </authorList>
    </citation>
    <scope>NUCLEOTIDE SEQUENCE [LARGE SCALE GENOMIC DNA]</scope>
    <source>
        <strain evidence="2 3">P2F9704a</strain>
    </source>
</reference>
<gene>
    <name evidence="2" type="ORF">FTO68_00030</name>
</gene>
<dbReference type="Proteomes" id="UP001524383">
    <property type="component" value="Unassembled WGS sequence"/>
</dbReference>
<keyword evidence="3" id="KW-1185">Reference proteome</keyword>